<keyword evidence="3" id="KW-1185">Reference proteome</keyword>
<dbReference type="Gene3D" id="3.40.50.12090">
    <property type="match status" value="3"/>
</dbReference>
<dbReference type="AlphaFoldDB" id="A0A7Y0EKN5"/>
<dbReference type="PANTHER" id="PTHR30032">
    <property type="entry name" value="N-ACETYLMURAMOYL-L-ALANINE AMIDASE-RELATED"/>
    <property type="match status" value="1"/>
</dbReference>
<organism evidence="2 3">
    <name type="scientific">Clostridium muellerianum</name>
    <dbReference type="NCBI Taxonomy" id="2716538"/>
    <lineage>
        <taxon>Bacteria</taxon>
        <taxon>Bacillati</taxon>
        <taxon>Bacillota</taxon>
        <taxon>Clostridia</taxon>
        <taxon>Eubacteriales</taxon>
        <taxon>Clostridiaceae</taxon>
        <taxon>Clostridium</taxon>
    </lineage>
</organism>
<protein>
    <submittedName>
        <fullName evidence="2">Cell wall-binding repeat-containing protein</fullName>
    </submittedName>
</protein>
<reference evidence="2 3" key="1">
    <citation type="submission" date="2020-06" db="EMBL/GenBank/DDBJ databases">
        <title>Complete Genome Sequence of Clostridium muelleri sp. nov. P21T, an Acid-Alcohol Producing Acetogen Isolated from Old Hay.</title>
        <authorList>
            <person name="Duncan K.E."/>
            <person name="Tanner R.S."/>
        </authorList>
    </citation>
    <scope>NUCLEOTIDE SEQUENCE [LARGE SCALE GENOMIC DNA]</scope>
    <source>
        <strain evidence="2 3">P21</strain>
    </source>
</reference>
<accession>A0A7Y0EKN5</accession>
<evidence type="ECO:0000313" key="2">
    <source>
        <dbReference type="EMBL" id="NMM65151.1"/>
    </source>
</evidence>
<proteinExistence type="predicted"/>
<evidence type="ECO:0000256" key="1">
    <source>
        <dbReference type="SAM" id="SignalP"/>
    </source>
</evidence>
<name>A0A7Y0EKN5_9CLOT</name>
<evidence type="ECO:0000313" key="3">
    <source>
        <dbReference type="Proteomes" id="UP000537131"/>
    </source>
</evidence>
<dbReference type="InterPro" id="IPR007253">
    <property type="entry name" value="Cell_wall-bd_2"/>
</dbReference>
<feature type="signal peptide" evidence="1">
    <location>
        <begin position="1"/>
        <end position="26"/>
    </location>
</feature>
<comment type="caution">
    <text evidence="2">The sequence shown here is derived from an EMBL/GenBank/DDBJ whole genome shotgun (WGS) entry which is preliminary data.</text>
</comment>
<dbReference type="Proteomes" id="UP000537131">
    <property type="component" value="Unassembled WGS sequence"/>
</dbReference>
<gene>
    <name evidence="2" type="ORF">HBE96_21440</name>
</gene>
<dbReference type="InterPro" id="IPR051922">
    <property type="entry name" value="Bact_Sporulation_Assoc"/>
</dbReference>
<dbReference type="EMBL" id="JABBNI010000063">
    <property type="protein sequence ID" value="NMM65151.1"/>
    <property type="molecule type" value="Genomic_DNA"/>
</dbReference>
<feature type="chain" id="PRO_5031266263" evidence="1">
    <location>
        <begin position="27"/>
        <end position="634"/>
    </location>
</feature>
<dbReference type="Pfam" id="PF04122">
    <property type="entry name" value="CW_binding_2"/>
    <property type="match status" value="3"/>
</dbReference>
<keyword evidence="1" id="KW-0732">Signal</keyword>
<dbReference type="PANTHER" id="PTHR30032:SF8">
    <property type="entry name" value="GERMINATION-SPECIFIC N-ACETYLMURAMOYL-L-ALANINE AMIDASE"/>
    <property type="match status" value="1"/>
</dbReference>
<dbReference type="RefSeq" id="WP_169299739.1">
    <property type="nucleotide sequence ID" value="NZ_JABBNI010000063.1"/>
</dbReference>
<sequence length="634" mass="69995">MFNKKLLPVLICMGVLLTINSATVHAKSIEFKTLTGQNRFYTSAAIANEYNYTKNMNAVILAFGNDFPDALSGSMLSNKYKAPILLCGATTSECSTAINFIKSNLSSSKIIYILGGIGGIKSDVETLLKSYGYTVKRISGEDRFHTNIKVINELNPDKGTPVVIANGDNFPDALSISSAAASKGYPLMLTSKDGLTVASKESLQKINPSKIYVIGGTASVSEKNLNEIKNLLQISNSNIIRLAGENRYETSLKIAEFFKSNSDTAIIANGENFPDALSGSALASLKSSPIILVNNEDVSKQKSFIDNSPYSNLIFLGGEASINNKIKNLLVENNSDTSNYNVDLKPVASSFPHYNFKPDSGVSQNLINTIWDEYNIEDKLVKNPYFNKTNSDKINKTSVVFEGYGLAVNGCTPIQFFTENGDLKILQNASDNKLYAKSFSKLISNSERGNLASKQVYETINSFIRDGYGDNTKISLENDGYVPDSDGTNCLGPSINISTNNNLDYSLVFVRDDLKSREKFKFQSAFPDCDTFLWIYNLTNSKPSMLYILNSDKWLGYDELDKSKLQNLRSTLACTFGSQYANKILDFIVSKITDGSFVNSARARGPFNPYEFKIDNLTIFFDETNFVLGFKYNK</sequence>